<evidence type="ECO:0000313" key="2">
    <source>
        <dbReference type="EMBL" id="KFM76685.1"/>
    </source>
</evidence>
<feature type="chain" id="PRO_5001830572" evidence="1">
    <location>
        <begin position="18"/>
        <end position="102"/>
    </location>
</feature>
<keyword evidence="1" id="KW-0732">Signal</keyword>
<reference evidence="2 3" key="1">
    <citation type="submission" date="2013-11" db="EMBL/GenBank/DDBJ databases">
        <title>Genome sequencing of Stegodyphus mimosarum.</title>
        <authorList>
            <person name="Bechsgaard J."/>
        </authorList>
    </citation>
    <scope>NUCLEOTIDE SEQUENCE [LARGE SCALE GENOMIC DNA]</scope>
</reference>
<feature type="non-terminal residue" evidence="2">
    <location>
        <position position="102"/>
    </location>
</feature>
<organism evidence="2 3">
    <name type="scientific">Stegodyphus mimosarum</name>
    <name type="common">African social velvet spider</name>
    <dbReference type="NCBI Taxonomy" id="407821"/>
    <lineage>
        <taxon>Eukaryota</taxon>
        <taxon>Metazoa</taxon>
        <taxon>Ecdysozoa</taxon>
        <taxon>Arthropoda</taxon>
        <taxon>Chelicerata</taxon>
        <taxon>Arachnida</taxon>
        <taxon>Araneae</taxon>
        <taxon>Araneomorphae</taxon>
        <taxon>Entelegynae</taxon>
        <taxon>Eresoidea</taxon>
        <taxon>Eresidae</taxon>
        <taxon>Stegodyphus</taxon>
    </lineage>
</organism>
<feature type="signal peptide" evidence="1">
    <location>
        <begin position="1"/>
        <end position="17"/>
    </location>
</feature>
<sequence length="102" mass="11354">MLLGGNILVGVLLSVRALSEAPKAEDLFEMLDKTTNDLNWEVYISVRAQSISSRYEGLQTLICCKILHVVWTLCNLYREALVSNSLSLQLNLALECVVDVVN</sequence>
<accession>A0A087UH46</accession>
<dbReference type="Proteomes" id="UP000054359">
    <property type="component" value="Unassembled WGS sequence"/>
</dbReference>
<evidence type="ECO:0000256" key="1">
    <source>
        <dbReference type="SAM" id="SignalP"/>
    </source>
</evidence>
<gene>
    <name evidence="2" type="ORF">X975_16385</name>
</gene>
<keyword evidence="3" id="KW-1185">Reference proteome</keyword>
<dbReference type="AlphaFoldDB" id="A0A087UH46"/>
<evidence type="ECO:0000313" key="3">
    <source>
        <dbReference type="Proteomes" id="UP000054359"/>
    </source>
</evidence>
<name>A0A087UH46_STEMI</name>
<dbReference type="EMBL" id="KK119763">
    <property type="protein sequence ID" value="KFM76685.1"/>
    <property type="molecule type" value="Genomic_DNA"/>
</dbReference>
<protein>
    <submittedName>
        <fullName evidence="2">Uncharacterized protein</fullName>
    </submittedName>
</protein>
<proteinExistence type="predicted"/>